<feature type="domain" description="Ig-like" evidence="3">
    <location>
        <begin position="674"/>
        <end position="763"/>
    </location>
</feature>
<protein>
    <recommendedName>
        <fullName evidence="3">Ig-like domain-containing protein</fullName>
    </recommendedName>
</protein>
<organism evidence="4 5">
    <name type="scientific">Bugula neritina</name>
    <name type="common">Brown bryozoan</name>
    <name type="synonym">Sertularia neritina</name>
    <dbReference type="NCBI Taxonomy" id="10212"/>
    <lineage>
        <taxon>Eukaryota</taxon>
        <taxon>Metazoa</taxon>
        <taxon>Spiralia</taxon>
        <taxon>Lophotrochozoa</taxon>
        <taxon>Bryozoa</taxon>
        <taxon>Gymnolaemata</taxon>
        <taxon>Cheilostomatida</taxon>
        <taxon>Flustrina</taxon>
        <taxon>Buguloidea</taxon>
        <taxon>Bugulidae</taxon>
        <taxon>Bugula</taxon>
    </lineage>
</organism>
<dbReference type="InterPro" id="IPR013783">
    <property type="entry name" value="Ig-like_fold"/>
</dbReference>
<feature type="region of interest" description="Disordered" evidence="2">
    <location>
        <begin position="375"/>
        <end position="408"/>
    </location>
</feature>
<dbReference type="SUPFAM" id="SSF48726">
    <property type="entry name" value="Immunoglobulin"/>
    <property type="match status" value="2"/>
</dbReference>
<accession>A0A7J7JZJ3</accession>
<dbReference type="Pfam" id="PF12510">
    <property type="entry name" value="Smoothelin"/>
    <property type="match status" value="2"/>
</dbReference>
<dbReference type="PANTHER" id="PTHR47633:SF15">
    <property type="entry name" value="IG-LIKE DOMAIN-CONTAINING PROTEIN"/>
    <property type="match status" value="1"/>
</dbReference>
<keyword evidence="1" id="KW-0393">Immunoglobulin domain</keyword>
<dbReference type="SMART" id="SM00409">
    <property type="entry name" value="IG"/>
    <property type="match status" value="2"/>
</dbReference>
<dbReference type="InterPro" id="IPR022189">
    <property type="entry name" value="SMTN"/>
</dbReference>
<comment type="caution">
    <text evidence="4">The sequence shown here is derived from an EMBL/GenBank/DDBJ whole genome shotgun (WGS) entry which is preliminary data.</text>
</comment>
<keyword evidence="5" id="KW-1185">Reference proteome</keyword>
<dbReference type="AlphaFoldDB" id="A0A7J7JZJ3"/>
<feature type="domain" description="Ig-like" evidence="3">
    <location>
        <begin position="576"/>
        <end position="669"/>
    </location>
</feature>
<feature type="compositionally biased region" description="Polar residues" evidence="2">
    <location>
        <begin position="129"/>
        <end position="139"/>
    </location>
</feature>
<feature type="compositionally biased region" description="Low complexity" evidence="2">
    <location>
        <begin position="795"/>
        <end position="806"/>
    </location>
</feature>
<feature type="compositionally biased region" description="Polar residues" evidence="2">
    <location>
        <begin position="221"/>
        <end position="249"/>
    </location>
</feature>
<dbReference type="InterPro" id="IPR007110">
    <property type="entry name" value="Ig-like_dom"/>
</dbReference>
<dbReference type="Pfam" id="PF07679">
    <property type="entry name" value="I-set"/>
    <property type="match status" value="2"/>
</dbReference>
<evidence type="ECO:0000256" key="2">
    <source>
        <dbReference type="SAM" id="MobiDB-lite"/>
    </source>
</evidence>
<dbReference type="PROSITE" id="PS50835">
    <property type="entry name" value="IG_LIKE"/>
    <property type="match status" value="2"/>
</dbReference>
<name>A0A7J7JZJ3_BUGNE</name>
<gene>
    <name evidence="4" type="ORF">EB796_010567</name>
</gene>
<dbReference type="OrthoDB" id="6159157at2759"/>
<dbReference type="SMART" id="SM00408">
    <property type="entry name" value="IGc2"/>
    <property type="match status" value="2"/>
</dbReference>
<proteinExistence type="predicted"/>
<dbReference type="InterPro" id="IPR013098">
    <property type="entry name" value="Ig_I-set"/>
</dbReference>
<sequence>MLKSIKYNCVLAQEQENTLSQLCISDLNFGLGRVTMPTMQLKDFPASGLQNSVANLRSKFGNKQTTDTNQIFGVKNAAARTGVLQSKYNGTVNGATSQPSKLTWNDKKVAAGSTEANCLTSKIKVLTSPTVTASRPPESTSHKHTQLLSGQTPTRSVTKHNTKNSAPDVLSKDPNPSSQPTSEKVSNTKSELSASLHNQNQSKRSGRNSSVPPVSGLGHQTVRNTTDSGSKQTSDKSQPSCFPKTSPNVEVTTTTVKDSNSATFSSSFAVGMANPELVDKYSKITDVEELNSLLKETRSFEDRRAIRAVLRSLRDSKAGSTTTRTPAAACYTENSSLDLSRYSTEEDLKVLLHQTSGYEEKKQIRAAIRELRKKSDYATESTTPKRKPGNSTSRSAEGSLELSSQEPSSPNIVVIAKQLANQVESPSESSTQCVPAVDCSQAITYDDEVLVSPIRKQTKILDRPEGQIKVETYSKHSRTTSQSDVFEKSTRVTKISKVGALDVSEQDTVTTKEKTSQKGSVTSEADIMQKVSIKEKDGFCITEEVINIEKSSHSKASGRDEVTTTQISVVQEKYPPQLIKELTNSHGIDGQPLTMTCEFNTANGANNKLEITWLKDGKVVKNDKDIAMSLDGGRATLKIKELLYPDDSGKYTCRAENKYGLVETSGLVKVDDQPASSTLKFAQELCHLTAADGDIDVTLKCCLTEKHEGVVVSWYKDGKLLKNTSELKQTFDGLNASLVISEVFPDDSGEYECCCVKDSQELSSYANLKVAAADIKAKKIKNIDVVTSKTKEQDSNNNSQVSNEVSTDNSKTDHENTPAAVEGEIKPESSSIIESCAGTHPPTTSTENGSSAEPAVEAADSKPQTKVSESKDSKSSLSSAKPGLKAVPKPSGMSRPGVSAENMANSLLRRLSKPNTSGSLLVNQTWKSNTVGNVQHKQTTANKSWGNTGALSTLFGKMAVVSPW</sequence>
<reference evidence="4" key="1">
    <citation type="submission" date="2020-06" db="EMBL/GenBank/DDBJ databases">
        <title>Draft genome of Bugula neritina, a colonial animal packing powerful symbionts and potential medicines.</title>
        <authorList>
            <person name="Rayko M."/>
        </authorList>
    </citation>
    <scope>NUCLEOTIDE SEQUENCE [LARGE SCALE GENOMIC DNA]</scope>
    <source>
        <strain evidence="4">Kwan_BN1</strain>
    </source>
</reference>
<feature type="region of interest" description="Disordered" evidence="2">
    <location>
        <begin position="788"/>
        <end position="899"/>
    </location>
</feature>
<feature type="region of interest" description="Disordered" evidence="2">
    <location>
        <begin position="129"/>
        <end position="249"/>
    </location>
</feature>
<dbReference type="Proteomes" id="UP000593567">
    <property type="component" value="Unassembled WGS sequence"/>
</dbReference>
<evidence type="ECO:0000313" key="4">
    <source>
        <dbReference type="EMBL" id="KAF6031091.1"/>
    </source>
</evidence>
<feature type="compositionally biased region" description="Polar residues" evidence="2">
    <location>
        <begin position="146"/>
        <end position="156"/>
    </location>
</feature>
<dbReference type="FunFam" id="2.60.40.10:FF:000107">
    <property type="entry name" value="Myosin, light chain kinase a"/>
    <property type="match status" value="1"/>
</dbReference>
<dbReference type="InterPro" id="IPR003599">
    <property type="entry name" value="Ig_sub"/>
</dbReference>
<dbReference type="CDD" id="cd00096">
    <property type="entry name" value="Ig"/>
    <property type="match status" value="2"/>
</dbReference>
<evidence type="ECO:0000313" key="5">
    <source>
        <dbReference type="Proteomes" id="UP000593567"/>
    </source>
</evidence>
<feature type="compositionally biased region" description="Low complexity" evidence="2">
    <location>
        <begin position="399"/>
        <end position="408"/>
    </location>
</feature>
<evidence type="ECO:0000256" key="1">
    <source>
        <dbReference type="ARBA" id="ARBA00023319"/>
    </source>
</evidence>
<dbReference type="InterPro" id="IPR036179">
    <property type="entry name" value="Ig-like_dom_sf"/>
</dbReference>
<feature type="compositionally biased region" description="Polar residues" evidence="2">
    <location>
        <begin position="174"/>
        <end position="212"/>
    </location>
</feature>
<dbReference type="EMBL" id="VXIV02001638">
    <property type="protein sequence ID" value="KAF6031091.1"/>
    <property type="molecule type" value="Genomic_DNA"/>
</dbReference>
<evidence type="ECO:0000259" key="3">
    <source>
        <dbReference type="PROSITE" id="PS50835"/>
    </source>
</evidence>
<dbReference type="Gene3D" id="2.60.40.10">
    <property type="entry name" value="Immunoglobulins"/>
    <property type="match status" value="2"/>
</dbReference>
<dbReference type="PANTHER" id="PTHR47633">
    <property type="entry name" value="IMMUNOGLOBULIN"/>
    <property type="match status" value="1"/>
</dbReference>
<feature type="compositionally biased region" description="Polar residues" evidence="2">
    <location>
        <begin position="841"/>
        <end position="851"/>
    </location>
</feature>
<dbReference type="InterPro" id="IPR003598">
    <property type="entry name" value="Ig_sub2"/>
</dbReference>